<dbReference type="PANTHER" id="PTHR36151">
    <property type="entry name" value="BLR2777 PROTEIN"/>
    <property type="match status" value="1"/>
</dbReference>
<proteinExistence type="predicted"/>
<evidence type="ECO:0000313" key="2">
    <source>
        <dbReference type="EMBL" id="CAB4555980.1"/>
    </source>
</evidence>
<reference evidence="2" key="1">
    <citation type="submission" date="2020-05" db="EMBL/GenBank/DDBJ databases">
        <authorList>
            <person name="Chiriac C."/>
            <person name="Salcher M."/>
            <person name="Ghai R."/>
            <person name="Kavagutti S V."/>
        </authorList>
    </citation>
    <scope>NUCLEOTIDE SEQUENCE</scope>
</reference>
<organism evidence="2">
    <name type="scientific">freshwater metagenome</name>
    <dbReference type="NCBI Taxonomy" id="449393"/>
    <lineage>
        <taxon>unclassified sequences</taxon>
        <taxon>metagenomes</taxon>
        <taxon>ecological metagenomes</taxon>
    </lineage>
</organism>
<dbReference type="EMBL" id="CAEZSU010000126">
    <property type="protein sequence ID" value="CAB4555980.1"/>
    <property type="molecule type" value="Genomic_DNA"/>
</dbReference>
<dbReference type="EMBL" id="CAEZXE010000007">
    <property type="protein sequence ID" value="CAB4667731.1"/>
    <property type="molecule type" value="Genomic_DNA"/>
</dbReference>
<dbReference type="PANTHER" id="PTHR36151:SF3">
    <property type="entry name" value="ER-BOUND OXYGENASE MPAB_MPAB'_RUBBER OXYGENASE CATALYTIC DOMAIN-CONTAINING PROTEIN"/>
    <property type="match status" value="1"/>
</dbReference>
<evidence type="ECO:0000313" key="3">
    <source>
        <dbReference type="EMBL" id="CAB4667731.1"/>
    </source>
</evidence>
<dbReference type="GO" id="GO:0016491">
    <property type="term" value="F:oxidoreductase activity"/>
    <property type="evidence" value="ECO:0007669"/>
    <property type="project" value="InterPro"/>
</dbReference>
<evidence type="ECO:0000259" key="1">
    <source>
        <dbReference type="Pfam" id="PF09995"/>
    </source>
</evidence>
<name>A0A6J6CWN1_9ZZZZ</name>
<sequence length="305" mass="33063">MTTEPTLPSGLTTVAEALGSALGEVRLRLGRELRTLIAGDNPPVRDLTKPIEGDPGLFGPHSVTWRVHSDGSMLIAGVRALLLQTMHPLAMAGVADHSDYRRHPLDRLANTSQFVAATTFGTTEQAEAAFALVTRVHQRVVGTAPDGREYSANDPHLLSWVHHAEVDSFLRTYQRYGATKLSAHEADRYVDEMAVINDSLGGEYAAHSVAELDEWMQAIRPELQAGQQARDAARWLMLAPLPLAARPAYGVIAPAAVGLLPTWMREELKLPLVPALDPLVVQPAARALIRTLTWAIEGAFEADAA</sequence>
<dbReference type="Pfam" id="PF09995">
    <property type="entry name" value="MPAB_Lcp_cat"/>
    <property type="match status" value="1"/>
</dbReference>
<feature type="domain" description="ER-bound oxygenase mpaB/mpaB'/Rubber oxygenase catalytic" evidence="1">
    <location>
        <begin position="65"/>
        <end position="290"/>
    </location>
</feature>
<gene>
    <name evidence="2" type="ORF">UFOPK1495_01185</name>
    <name evidence="3" type="ORF">UFOPK2350_00153</name>
</gene>
<accession>A0A6J6CWN1</accession>
<dbReference type="InterPro" id="IPR018713">
    <property type="entry name" value="MPAB/Lcp_cat_dom"/>
</dbReference>
<protein>
    <submittedName>
        <fullName evidence="2">Unannotated protein</fullName>
    </submittedName>
</protein>
<dbReference type="AlphaFoldDB" id="A0A6J6CWN1"/>